<reference evidence="3" key="1">
    <citation type="submission" date="2024-03" db="EMBL/GenBank/DDBJ databases">
        <title>Deinococcus weizhi sp. nov., isolated from human skin.</title>
        <authorList>
            <person name="Wei Z."/>
            <person name="Tian F."/>
            <person name="Yang C."/>
            <person name="Xin L.T."/>
            <person name="Wen Z.J."/>
            <person name="Lan K.C."/>
            <person name="Yu L."/>
            <person name="Zhe W."/>
            <person name="Dan F.D."/>
            <person name="Jun W."/>
            <person name="Rui Z."/>
            <person name="Yong X.J."/>
            <person name="Ting Y."/>
            <person name="Wei X."/>
            <person name="Xu Z.G."/>
            <person name="Xin Z."/>
            <person name="Dong F.G."/>
            <person name="Ni X.M."/>
            <person name="Zheng M.G."/>
            <person name="Chun Y."/>
            <person name="Qian W.X."/>
        </authorList>
    </citation>
    <scope>NUCLEOTIDE SEQUENCE</scope>
    <source>
        <strain evidence="3">VB142</strain>
    </source>
</reference>
<proteinExistence type="predicted"/>
<dbReference type="EMBL" id="CP149782">
    <property type="protein sequence ID" value="WYF43289.1"/>
    <property type="molecule type" value="Genomic_DNA"/>
</dbReference>
<dbReference type="CDD" id="cd01014">
    <property type="entry name" value="nicotinamidase_related"/>
    <property type="match status" value="1"/>
</dbReference>
<dbReference type="PANTHER" id="PTHR43540:SF1">
    <property type="entry name" value="ISOCHORISMATASE HYDROLASE"/>
    <property type="match status" value="1"/>
</dbReference>
<organism evidence="3">
    <name type="scientific">Deinococcus sp. VB142</name>
    <dbReference type="NCBI Taxonomy" id="3112952"/>
    <lineage>
        <taxon>Bacteria</taxon>
        <taxon>Thermotogati</taxon>
        <taxon>Deinococcota</taxon>
        <taxon>Deinococci</taxon>
        <taxon>Deinococcales</taxon>
        <taxon>Deinococcaceae</taxon>
        <taxon>Deinococcus</taxon>
    </lineage>
</organism>
<dbReference type="SUPFAM" id="SSF52499">
    <property type="entry name" value="Isochorismatase-like hydrolases"/>
    <property type="match status" value="1"/>
</dbReference>
<dbReference type="AlphaFoldDB" id="A0AAU6PYY1"/>
<evidence type="ECO:0000313" key="3">
    <source>
        <dbReference type="EMBL" id="WYF43289.1"/>
    </source>
</evidence>
<accession>A0AAU6PYY1</accession>
<dbReference type="InterPro" id="IPR050272">
    <property type="entry name" value="Isochorismatase-like_hydrls"/>
</dbReference>
<dbReference type="EC" id="3.-.-.-" evidence="3"/>
<keyword evidence="1 3" id="KW-0378">Hydrolase</keyword>
<dbReference type="Gene3D" id="3.40.50.850">
    <property type="entry name" value="Isochorismatase-like"/>
    <property type="match status" value="1"/>
</dbReference>
<dbReference type="RefSeq" id="WP_339093829.1">
    <property type="nucleotide sequence ID" value="NZ_CP149782.1"/>
</dbReference>
<dbReference type="InterPro" id="IPR036380">
    <property type="entry name" value="Isochorismatase-like_sf"/>
</dbReference>
<protein>
    <submittedName>
        <fullName evidence="3">Cysteine hydrolase family protein</fullName>
        <ecNumber evidence="3">3.-.-.-</ecNumber>
    </submittedName>
</protein>
<dbReference type="GO" id="GO:0016787">
    <property type="term" value="F:hydrolase activity"/>
    <property type="evidence" value="ECO:0007669"/>
    <property type="project" value="UniProtKB-KW"/>
</dbReference>
<feature type="domain" description="Isochorismatase-like" evidence="2">
    <location>
        <begin position="4"/>
        <end position="150"/>
    </location>
</feature>
<gene>
    <name evidence="3" type="ORF">WDJ50_07540</name>
</gene>
<evidence type="ECO:0000256" key="1">
    <source>
        <dbReference type="ARBA" id="ARBA00022801"/>
    </source>
</evidence>
<dbReference type="Pfam" id="PF00857">
    <property type="entry name" value="Isochorismatase"/>
    <property type="match status" value="1"/>
</dbReference>
<dbReference type="PANTHER" id="PTHR43540">
    <property type="entry name" value="PEROXYUREIDOACRYLATE/UREIDOACRYLATE AMIDOHYDROLASE-RELATED"/>
    <property type="match status" value="1"/>
</dbReference>
<dbReference type="InterPro" id="IPR000868">
    <property type="entry name" value="Isochorismatase-like_dom"/>
</dbReference>
<evidence type="ECO:0000259" key="2">
    <source>
        <dbReference type="Pfam" id="PF00857"/>
    </source>
</evidence>
<sequence length="183" mass="20104">MPATLLLIDIQKGFHHPGWGERNNHQAEANALRLLTHWREKGWPVVHIQHLSTTPGSTLHPQSVWEGERGADFQTGFEPLPGEVHLTKNVNSAFIGTDLEQRLRAAAVTQLVIAGLTTDHCVSTTTRMAANLGFDVVLVSDAIATFEREFDGQRFSADEIHRIHLASLSGEFATVKPTAALLT</sequence>
<name>A0AAU6PYY1_9DEIO</name>